<dbReference type="InterPro" id="IPR035979">
    <property type="entry name" value="RBD_domain_sf"/>
</dbReference>
<dbReference type="SUPFAM" id="SSF54928">
    <property type="entry name" value="RNA-binding domain, RBD"/>
    <property type="match status" value="1"/>
</dbReference>
<feature type="region of interest" description="Disordered" evidence="5">
    <location>
        <begin position="343"/>
        <end position="383"/>
    </location>
</feature>
<evidence type="ECO:0000256" key="1">
    <source>
        <dbReference type="ARBA" id="ARBA00004604"/>
    </source>
</evidence>
<dbReference type="Pfam" id="PF00076">
    <property type="entry name" value="RRM_1"/>
    <property type="match status" value="1"/>
</dbReference>
<dbReference type="GO" id="GO:0005730">
    <property type="term" value="C:nucleolus"/>
    <property type="evidence" value="ECO:0007669"/>
    <property type="project" value="UniProtKB-SubCell"/>
</dbReference>
<evidence type="ECO:0000313" key="7">
    <source>
        <dbReference type="EMBL" id="PVU95544.1"/>
    </source>
</evidence>
<dbReference type="GO" id="GO:0003723">
    <property type="term" value="F:RNA binding"/>
    <property type="evidence" value="ECO:0007669"/>
    <property type="project" value="UniProtKB-UniRule"/>
</dbReference>
<keyword evidence="3" id="KW-0539">Nucleus</keyword>
<organism evidence="7 8">
    <name type="scientific">Smittium simulii</name>
    <dbReference type="NCBI Taxonomy" id="133385"/>
    <lineage>
        <taxon>Eukaryota</taxon>
        <taxon>Fungi</taxon>
        <taxon>Fungi incertae sedis</taxon>
        <taxon>Zoopagomycota</taxon>
        <taxon>Kickxellomycotina</taxon>
        <taxon>Harpellomycetes</taxon>
        <taxon>Harpellales</taxon>
        <taxon>Legeriomycetaceae</taxon>
        <taxon>Smittium</taxon>
    </lineage>
</organism>
<dbReference type="SMART" id="SM00360">
    <property type="entry name" value="RRM"/>
    <property type="match status" value="1"/>
</dbReference>
<feature type="compositionally biased region" description="Basic and acidic residues" evidence="5">
    <location>
        <begin position="287"/>
        <end position="306"/>
    </location>
</feature>
<dbReference type="InterPro" id="IPR000504">
    <property type="entry name" value="RRM_dom"/>
</dbReference>
<feature type="region of interest" description="Disordered" evidence="5">
    <location>
        <begin position="244"/>
        <end position="317"/>
    </location>
</feature>
<evidence type="ECO:0000313" key="8">
    <source>
        <dbReference type="Proteomes" id="UP000245383"/>
    </source>
</evidence>
<feature type="compositionally biased region" description="Polar residues" evidence="5">
    <location>
        <begin position="357"/>
        <end position="383"/>
    </location>
</feature>
<evidence type="ECO:0000256" key="3">
    <source>
        <dbReference type="ARBA" id="ARBA00023242"/>
    </source>
</evidence>
<keyword evidence="8" id="KW-1185">Reference proteome</keyword>
<dbReference type="EMBL" id="MBFR01000053">
    <property type="protein sequence ID" value="PVU95544.1"/>
    <property type="molecule type" value="Genomic_DNA"/>
</dbReference>
<sequence length="486" mass="55449">MELPPDTATSPPIEPEPTIETYRLYIKGLHDAITCEDLVSRFSSFGTIENPFIPLDSIDNKPKGFGFITLISTKKQYQKCISLYNGTKWKGSTMLLEQAKQDYLEKLKNEQNSQLEASRPTKRKNPAFKTVIANDMTLVNDKNVDGKKGWKRGRYGRAVAVIKYSTPDGTLKTIDPLLYKNNLEKLYGLSNPISLQRTLNDDHEDSVNHQNFAQIDQVLENDLVDSDLKKELELHLKLAQSIPGSLPQTQDTNSHQNHDPLFANSSSDSDTDIEALYSNPSKKKKSKTTESSDRKAKFDNNLHDIQHQTNQPSVSDASKVTFDQSNFKGLFFGENRSSYKLFGSNSEEDSANPEKPISNSNTEVSNQLESSMPSENHNTQNSDALYTDSKPLFFDHFGNKNMFARSRLYPLFFEHIKSTNESLISTDSKPTVLVHDFVCTSTEKEIDEYWDKSKLVLIRDYKKKLKHAKNQQSRRRKIKFNPRRNK</sequence>
<reference evidence="7 8" key="1">
    <citation type="journal article" date="2018" name="MBio">
        <title>Comparative Genomics Reveals the Core Gene Toolbox for the Fungus-Insect Symbiosis.</title>
        <authorList>
            <person name="Wang Y."/>
            <person name="Stata M."/>
            <person name="Wang W."/>
            <person name="Stajich J.E."/>
            <person name="White M.M."/>
            <person name="Moncalvo J.M."/>
        </authorList>
    </citation>
    <scope>NUCLEOTIDE SEQUENCE [LARGE SCALE GENOMIC DNA]</scope>
    <source>
        <strain evidence="7 8">SWE-8-4</strain>
    </source>
</reference>
<dbReference type="STRING" id="133385.A0A2T9YTE1"/>
<dbReference type="Proteomes" id="UP000245383">
    <property type="component" value="Unassembled WGS sequence"/>
</dbReference>
<evidence type="ECO:0000256" key="4">
    <source>
        <dbReference type="PROSITE-ProRule" id="PRU00176"/>
    </source>
</evidence>
<dbReference type="PROSITE" id="PS50102">
    <property type="entry name" value="RRM"/>
    <property type="match status" value="1"/>
</dbReference>
<feature type="region of interest" description="Disordered" evidence="5">
    <location>
        <begin position="466"/>
        <end position="486"/>
    </location>
</feature>
<keyword evidence="2 4" id="KW-0694">RNA-binding</keyword>
<evidence type="ECO:0000256" key="2">
    <source>
        <dbReference type="ARBA" id="ARBA00022884"/>
    </source>
</evidence>
<feature type="domain" description="RRM" evidence="6">
    <location>
        <begin position="22"/>
        <end position="101"/>
    </location>
</feature>
<dbReference type="InterPro" id="IPR034138">
    <property type="entry name" value="NOP8_RRM"/>
</dbReference>
<dbReference type="Gene3D" id="3.30.70.330">
    <property type="match status" value="1"/>
</dbReference>
<feature type="compositionally biased region" description="Polar residues" evidence="5">
    <location>
        <begin position="307"/>
        <end position="317"/>
    </location>
</feature>
<comment type="subcellular location">
    <subcellularLocation>
        <location evidence="1">Nucleus</location>
        <location evidence="1">Nucleolus</location>
    </subcellularLocation>
</comment>
<dbReference type="PANTHER" id="PTHR48029:SF1">
    <property type="entry name" value="NUCLEOLAR PROTEIN 8"/>
    <property type="match status" value="1"/>
</dbReference>
<dbReference type="PANTHER" id="PTHR48029">
    <property type="entry name" value="NUCLEOLAR PROTEIN 8"/>
    <property type="match status" value="1"/>
</dbReference>
<proteinExistence type="predicted"/>
<protein>
    <recommendedName>
        <fullName evidence="6">RRM domain-containing protein</fullName>
    </recommendedName>
</protein>
<accession>A0A2T9YTE1</accession>
<dbReference type="OrthoDB" id="21643at2759"/>
<dbReference type="InterPro" id="IPR012677">
    <property type="entry name" value="Nucleotide-bd_a/b_plait_sf"/>
</dbReference>
<dbReference type="CDD" id="cd12226">
    <property type="entry name" value="RRM_NOL8"/>
    <property type="match status" value="1"/>
</dbReference>
<comment type="caution">
    <text evidence="7">The sequence shown here is derived from an EMBL/GenBank/DDBJ whole genome shotgun (WGS) entry which is preliminary data.</text>
</comment>
<name>A0A2T9YTE1_9FUNG</name>
<gene>
    <name evidence="7" type="ORF">BB561_001754</name>
</gene>
<evidence type="ECO:0000259" key="6">
    <source>
        <dbReference type="PROSITE" id="PS50102"/>
    </source>
</evidence>
<feature type="compositionally biased region" description="Polar residues" evidence="5">
    <location>
        <begin position="244"/>
        <end position="255"/>
    </location>
</feature>
<dbReference type="AlphaFoldDB" id="A0A2T9YTE1"/>
<evidence type="ECO:0000256" key="5">
    <source>
        <dbReference type="SAM" id="MobiDB-lite"/>
    </source>
</evidence>